<feature type="transmembrane region" description="Helical" evidence="8">
    <location>
        <begin position="243"/>
        <end position="262"/>
    </location>
</feature>
<evidence type="ECO:0000313" key="10">
    <source>
        <dbReference type="EMBL" id="SFV65989.1"/>
    </source>
</evidence>
<dbReference type="PANTHER" id="PTHR43029:SF10">
    <property type="entry name" value="AMMONIUM TRANSPORTER MEP2"/>
    <property type="match status" value="1"/>
</dbReference>
<evidence type="ECO:0000256" key="3">
    <source>
        <dbReference type="ARBA" id="ARBA00022448"/>
    </source>
</evidence>
<dbReference type="EMBL" id="FPHM01000097">
    <property type="protein sequence ID" value="SFV65989.1"/>
    <property type="molecule type" value="Genomic_DNA"/>
</dbReference>
<sequence length="437" mass="45583">MKNKFLMVMALLSLPLIASADELNSGDTAWMLVATAFVMLMTPAGLALFYGGMTRSKNVLNTMGMSLVAYAIGTLIWVVAGYSIAFGEGDFFGSGKVLLAGIDDKSLVGTIPELLFVAFQGTFAAIAVAIASGSMIERVKFSTFSLFVALWILAVYAPVTHWAWGGGETLNFGEIDFAGGTVVHINAGVAGFVVAMMLGKRKGYGKVIMKPFSPVLAVLGAILLWFGWFGFNAGSQVAADGVAGNAFLITNVAAAVGVIGWLTAEYIVYKTPTLIGGASGAVAGLVAITPASGSAGLTGALVIGFIGAIIGFLGVFKFKKMFNVDDSLDAFWIHGLVGIWGSIATALFIAPYLIASDYSIFTQLVSQFKAIGLTIVYSAIVTAIVFFVASALTTTGFMASIKSNGIASVFKGMGRVDEETEESGLDKVIHGETAMNL</sequence>
<dbReference type="AlphaFoldDB" id="A0A1W1CJP1"/>
<evidence type="ECO:0000256" key="1">
    <source>
        <dbReference type="ARBA" id="ARBA00004141"/>
    </source>
</evidence>
<dbReference type="InterPro" id="IPR002229">
    <property type="entry name" value="RhesusRHD"/>
</dbReference>
<reference evidence="10" key="1">
    <citation type="submission" date="2016-10" db="EMBL/GenBank/DDBJ databases">
        <authorList>
            <person name="de Groot N.N."/>
        </authorList>
    </citation>
    <scope>NUCLEOTIDE SEQUENCE</scope>
</reference>
<dbReference type="SUPFAM" id="SSF111352">
    <property type="entry name" value="Ammonium transporter"/>
    <property type="match status" value="1"/>
</dbReference>
<accession>A0A1W1CJP1</accession>
<dbReference type="GO" id="GO:0008519">
    <property type="term" value="F:ammonium channel activity"/>
    <property type="evidence" value="ECO:0007669"/>
    <property type="project" value="InterPro"/>
</dbReference>
<feature type="transmembrane region" description="Helical" evidence="8">
    <location>
        <begin position="330"/>
        <end position="355"/>
    </location>
</feature>
<dbReference type="InterPro" id="IPR024041">
    <property type="entry name" value="NH4_transpt_AmtB-like_dom"/>
</dbReference>
<dbReference type="Gene3D" id="1.10.3430.10">
    <property type="entry name" value="Ammonium transporter AmtB like domains"/>
    <property type="match status" value="1"/>
</dbReference>
<dbReference type="InterPro" id="IPR029020">
    <property type="entry name" value="Ammonium/urea_transptr"/>
</dbReference>
<feature type="transmembrane region" description="Helical" evidence="8">
    <location>
        <begin position="211"/>
        <end position="231"/>
    </location>
</feature>
<feature type="transmembrane region" description="Helical" evidence="8">
    <location>
        <begin position="114"/>
        <end position="132"/>
    </location>
</feature>
<feature type="transmembrane region" description="Helical" evidence="8">
    <location>
        <begin position="144"/>
        <end position="165"/>
    </location>
</feature>
<keyword evidence="6 8" id="KW-0472">Membrane</keyword>
<feature type="transmembrane region" description="Helical" evidence="8">
    <location>
        <begin position="274"/>
        <end position="291"/>
    </location>
</feature>
<dbReference type="PANTHER" id="PTHR43029">
    <property type="entry name" value="AMMONIUM TRANSPORTER MEP2"/>
    <property type="match status" value="1"/>
</dbReference>
<feature type="transmembrane region" description="Helical" evidence="8">
    <location>
        <begin position="375"/>
        <end position="401"/>
    </location>
</feature>
<keyword evidence="3" id="KW-0813">Transport</keyword>
<keyword evidence="7" id="KW-0924">Ammonia transport</keyword>
<dbReference type="InterPro" id="IPR018047">
    <property type="entry name" value="Ammonium_transpt_CS"/>
</dbReference>
<keyword evidence="5 8" id="KW-1133">Transmembrane helix</keyword>
<keyword evidence="4 8" id="KW-0812">Transmembrane</keyword>
<evidence type="ECO:0000256" key="8">
    <source>
        <dbReference type="SAM" id="Phobius"/>
    </source>
</evidence>
<dbReference type="PROSITE" id="PS01219">
    <property type="entry name" value="AMMONIUM_TRANSP"/>
    <property type="match status" value="1"/>
</dbReference>
<protein>
    <submittedName>
        <fullName evidence="10">Ammonium transporter</fullName>
    </submittedName>
</protein>
<evidence type="ECO:0000256" key="7">
    <source>
        <dbReference type="ARBA" id="ARBA00023177"/>
    </source>
</evidence>
<evidence type="ECO:0000259" key="9">
    <source>
        <dbReference type="Pfam" id="PF00909"/>
    </source>
</evidence>
<dbReference type="GO" id="GO:0005886">
    <property type="term" value="C:plasma membrane"/>
    <property type="evidence" value="ECO:0007669"/>
    <property type="project" value="InterPro"/>
</dbReference>
<evidence type="ECO:0000256" key="4">
    <source>
        <dbReference type="ARBA" id="ARBA00022692"/>
    </source>
</evidence>
<organism evidence="10">
    <name type="scientific">hydrothermal vent metagenome</name>
    <dbReference type="NCBI Taxonomy" id="652676"/>
    <lineage>
        <taxon>unclassified sequences</taxon>
        <taxon>metagenomes</taxon>
        <taxon>ecological metagenomes</taxon>
    </lineage>
</organism>
<feature type="transmembrane region" description="Helical" evidence="8">
    <location>
        <begin position="30"/>
        <end position="51"/>
    </location>
</feature>
<dbReference type="PRINTS" id="PR00342">
    <property type="entry name" value="RHESUSRHD"/>
</dbReference>
<feature type="transmembrane region" description="Helical" evidence="8">
    <location>
        <begin position="297"/>
        <end position="318"/>
    </location>
</feature>
<proteinExistence type="inferred from homology"/>
<evidence type="ECO:0000256" key="5">
    <source>
        <dbReference type="ARBA" id="ARBA00022989"/>
    </source>
</evidence>
<comment type="subcellular location">
    <subcellularLocation>
        <location evidence="1">Membrane</location>
        <topology evidence="1">Multi-pass membrane protein</topology>
    </subcellularLocation>
</comment>
<feature type="transmembrane region" description="Helical" evidence="8">
    <location>
        <begin position="177"/>
        <end position="199"/>
    </location>
</feature>
<evidence type="ECO:0000256" key="6">
    <source>
        <dbReference type="ARBA" id="ARBA00023136"/>
    </source>
</evidence>
<comment type="similarity">
    <text evidence="2">Belongs to the ammonia transporter channel (TC 1.A.11.2) family.</text>
</comment>
<gene>
    <name evidence="10" type="ORF">MNB_SV-13-588</name>
</gene>
<feature type="domain" description="Ammonium transporter AmtB-like" evidence="9">
    <location>
        <begin position="29"/>
        <end position="434"/>
    </location>
</feature>
<feature type="transmembrane region" description="Helical" evidence="8">
    <location>
        <begin position="63"/>
        <end position="85"/>
    </location>
</feature>
<evidence type="ECO:0000256" key="2">
    <source>
        <dbReference type="ARBA" id="ARBA00005887"/>
    </source>
</evidence>
<dbReference type="NCBIfam" id="TIGR00836">
    <property type="entry name" value="amt"/>
    <property type="match status" value="1"/>
</dbReference>
<dbReference type="Pfam" id="PF00909">
    <property type="entry name" value="Ammonium_transp"/>
    <property type="match status" value="1"/>
</dbReference>
<name>A0A1W1CJP1_9ZZZZ</name>
<dbReference type="InterPro" id="IPR001905">
    <property type="entry name" value="Ammonium_transpt"/>
</dbReference>